<dbReference type="EMBL" id="CP054257">
    <property type="protein sequence ID" value="QTQ12388.1"/>
    <property type="molecule type" value="Genomic_DNA"/>
</dbReference>
<feature type="transmembrane region" description="Helical" evidence="2">
    <location>
        <begin position="642"/>
        <end position="660"/>
    </location>
</feature>
<dbReference type="Pfam" id="PF23357">
    <property type="entry name" value="DUF7088"/>
    <property type="match status" value="1"/>
</dbReference>
<name>A0A975ID43_9SPIR</name>
<feature type="domain" description="ABC-type uncharacterised transport system" evidence="3">
    <location>
        <begin position="314"/>
        <end position="603"/>
    </location>
</feature>
<protein>
    <submittedName>
        <fullName evidence="5">Gldg family protein</fullName>
    </submittedName>
</protein>
<evidence type="ECO:0000256" key="1">
    <source>
        <dbReference type="SAM" id="MobiDB-lite"/>
    </source>
</evidence>
<gene>
    <name evidence="5" type="ORF">HRI96_09365</name>
</gene>
<evidence type="ECO:0000259" key="3">
    <source>
        <dbReference type="Pfam" id="PF09822"/>
    </source>
</evidence>
<proteinExistence type="predicted"/>
<dbReference type="InterPro" id="IPR019196">
    <property type="entry name" value="ABC_transp_unknown"/>
</dbReference>
<sequence length="693" mass="76683">MKKFIKWIKSPASDFALFVIVLVLANLVASRAFIRIDLTEPKSYSLSNASRQLVKTLNEPLSVQVFFSSNLPAPYNSVEQYVSDILVEYKNAANGNFSYRIHDMDKEESQALASGYGLHQVQIREIANNEVGFKQAWMGVAIIYADAIKTIDSLTSSDGFEYKLTTAVSKMIATADSLALLPKDDKIKLKLYVSQELGDFRIGGFDQLDQSVKTAFDAFNRRNQNRIDFEKISPKAAEVEPIIERYGIQSINWQTQDGNRGTGVLGLVLEHGDSFRLIPLSMQRSLFGYALIGLDSLEDSLSAGLQSLVSKSMEIGYITGHEEASLDDSQTGAGLLSGIVSEMYTFKEINLSYEDIPVNISAVLVNGPKSKFSDAELYKLDQFIMRGGNVMFFLDPFNSISSYGQQPVYLPIETGLAKLFDSYGIKTGHDYILDENCYTQQNQPGYGKINLYFAPLLQKENFANHPITKNLGYVIFLQNGSIDVTEAEKNKDVKITYLAKSSPKSWLMKDRIDLNPMSMYPPSDKSVEKAENLAVLLEGKFKSAFDAEVNPDGQAASAETEISAKGHLAKSIQSGKIFISGSSAMLTPQLIDENGTEPVAMFVKNSIDYMNGNEELCTMRTKGLSLNVLNVTNKKAVAAAKYFNQFGLAVLIALAGLLVWQKRSARRNAIRNRYDPGSTRTVSKSKKGDAQND</sequence>
<reference evidence="5" key="2">
    <citation type="journal article" date="2021" name="Microbiol. Resour. Announc.">
        <title>Complete Genome Sequences of Three Human Oral Treponema parvum Isolates.</title>
        <authorList>
            <person name="Zeng H."/>
            <person name="Watt R.M."/>
        </authorList>
    </citation>
    <scope>NUCLEOTIDE SEQUENCE</scope>
    <source>
        <strain evidence="5">ATCC 700773</strain>
    </source>
</reference>
<dbReference type="AlphaFoldDB" id="A0A975ID43"/>
<feature type="domain" description="DUF7088" evidence="4">
    <location>
        <begin position="42"/>
        <end position="142"/>
    </location>
</feature>
<keyword evidence="2" id="KW-0812">Transmembrane</keyword>
<dbReference type="Pfam" id="PF09822">
    <property type="entry name" value="ABC_transp_aux"/>
    <property type="match status" value="1"/>
</dbReference>
<evidence type="ECO:0000256" key="2">
    <source>
        <dbReference type="SAM" id="Phobius"/>
    </source>
</evidence>
<keyword evidence="2" id="KW-1133">Transmembrane helix</keyword>
<dbReference type="InterPro" id="IPR055396">
    <property type="entry name" value="DUF7088"/>
</dbReference>
<evidence type="ECO:0000313" key="5">
    <source>
        <dbReference type="EMBL" id="QTQ12388.1"/>
    </source>
</evidence>
<dbReference type="Proteomes" id="UP000671995">
    <property type="component" value="Chromosome"/>
</dbReference>
<accession>A0A975ID43</accession>
<feature type="region of interest" description="Disordered" evidence="1">
    <location>
        <begin position="671"/>
        <end position="693"/>
    </location>
</feature>
<evidence type="ECO:0000259" key="4">
    <source>
        <dbReference type="Pfam" id="PF23357"/>
    </source>
</evidence>
<dbReference type="RefSeq" id="WP_210117103.1">
    <property type="nucleotide sequence ID" value="NZ_CP054257.1"/>
</dbReference>
<reference evidence="5" key="1">
    <citation type="submission" date="2020-05" db="EMBL/GenBank/DDBJ databases">
        <authorList>
            <person name="Zeng H."/>
            <person name="Chan Y.K."/>
            <person name="Watt R.M."/>
        </authorList>
    </citation>
    <scope>NUCLEOTIDE SEQUENCE</scope>
    <source>
        <strain evidence="5">ATCC 700773</strain>
    </source>
</reference>
<keyword evidence="2" id="KW-0472">Membrane</keyword>
<evidence type="ECO:0000313" key="6">
    <source>
        <dbReference type="Proteomes" id="UP000671995"/>
    </source>
</evidence>
<organism evidence="5 6">
    <name type="scientific">Treponema parvum</name>
    <dbReference type="NCBI Taxonomy" id="138851"/>
    <lineage>
        <taxon>Bacteria</taxon>
        <taxon>Pseudomonadati</taxon>
        <taxon>Spirochaetota</taxon>
        <taxon>Spirochaetia</taxon>
        <taxon>Spirochaetales</taxon>
        <taxon>Treponemataceae</taxon>
        <taxon>Treponema</taxon>
    </lineage>
</organism>